<sequence length="119" mass="14333">MKALRCNSAYAFSEDEVFQSNKYNLGVTVVQNIIYAYSLLDLWIIQRTGKKRYLLYHQNKKFGNKNYHFQQEFTNLDDVFQYIHRHDKYVLKSKWSLPQQPEDAYRKARSINDQDKNLS</sequence>
<evidence type="ECO:0000256" key="2">
    <source>
        <dbReference type="SAM" id="Phobius"/>
    </source>
</evidence>
<dbReference type="EMBL" id="CP016893">
    <property type="protein sequence ID" value="AST58001.1"/>
    <property type="molecule type" value="Genomic_DNA"/>
</dbReference>
<accession>A0A223HZX4</accession>
<feature type="compositionally biased region" description="Basic and acidic residues" evidence="1">
    <location>
        <begin position="103"/>
        <end position="119"/>
    </location>
</feature>
<feature type="transmembrane region" description="Helical" evidence="2">
    <location>
        <begin position="23"/>
        <end position="45"/>
    </location>
</feature>
<gene>
    <name evidence="3" type="ORF">Thert_02057</name>
</gene>
<dbReference type="AlphaFoldDB" id="A0A223HZX4"/>
<keyword evidence="2" id="KW-1133">Transmembrane helix</keyword>
<keyword evidence="2" id="KW-0812">Transmembrane</keyword>
<keyword evidence="2" id="KW-0472">Membrane</keyword>
<evidence type="ECO:0000313" key="4">
    <source>
        <dbReference type="Proteomes" id="UP000214975"/>
    </source>
</evidence>
<evidence type="ECO:0000313" key="3">
    <source>
        <dbReference type="EMBL" id="AST58001.1"/>
    </source>
</evidence>
<name>A0A223HZX4_THETR</name>
<dbReference type="RefSeq" id="WP_014253615.1">
    <property type="nucleotide sequence ID" value="NZ_CP016893.1"/>
</dbReference>
<reference evidence="3 4" key="1">
    <citation type="submission" date="2016-08" db="EMBL/GenBank/DDBJ databases">
        <title>A novel genetic cassette of butanologenic Thermoanaerobacterium thermosaccharolyticum that directly convert cellulose to butanol.</title>
        <authorList>
            <person name="Li T."/>
            <person name="He J."/>
        </authorList>
    </citation>
    <scope>NUCLEOTIDE SEQUENCE [LARGE SCALE GENOMIC DNA]</scope>
    <source>
        <strain evidence="3 4">TG57</strain>
    </source>
</reference>
<protein>
    <submittedName>
        <fullName evidence="3">Uncharacterized protein</fullName>
    </submittedName>
</protein>
<feature type="region of interest" description="Disordered" evidence="1">
    <location>
        <begin position="99"/>
        <end position="119"/>
    </location>
</feature>
<proteinExistence type="predicted"/>
<dbReference type="Proteomes" id="UP000214975">
    <property type="component" value="Chromosome"/>
</dbReference>
<organism evidence="3 4">
    <name type="scientific">Thermoanaerobacterium thermosaccharolyticum</name>
    <name type="common">Clostridium thermosaccharolyticum</name>
    <dbReference type="NCBI Taxonomy" id="1517"/>
    <lineage>
        <taxon>Bacteria</taxon>
        <taxon>Bacillati</taxon>
        <taxon>Bacillota</taxon>
        <taxon>Clostridia</taxon>
        <taxon>Thermoanaerobacterales</taxon>
        <taxon>Thermoanaerobacteraceae</taxon>
        <taxon>Thermoanaerobacterium</taxon>
    </lineage>
</organism>
<evidence type="ECO:0000256" key="1">
    <source>
        <dbReference type="SAM" id="MobiDB-lite"/>
    </source>
</evidence>